<comment type="caution">
    <text evidence="3">The sequence shown here is derived from an EMBL/GenBank/DDBJ whole genome shotgun (WGS) entry which is preliminary data.</text>
</comment>
<proteinExistence type="predicted"/>
<dbReference type="Pfam" id="PF13560">
    <property type="entry name" value="HTH_31"/>
    <property type="match status" value="1"/>
</dbReference>
<gene>
    <name evidence="3" type="ORF">C8E97_6756</name>
    <name evidence="2" type="ORF">C8E97_6775</name>
</gene>
<dbReference type="InterPro" id="IPR001387">
    <property type="entry name" value="Cro/C1-type_HTH"/>
</dbReference>
<dbReference type="GO" id="GO:0003677">
    <property type="term" value="F:DNA binding"/>
    <property type="evidence" value="ECO:0007669"/>
    <property type="project" value="InterPro"/>
</dbReference>
<protein>
    <submittedName>
        <fullName evidence="3">Helix-turn-helix protein</fullName>
    </submittedName>
</protein>
<dbReference type="InterPro" id="IPR010982">
    <property type="entry name" value="Lambda_DNA-bd_dom_sf"/>
</dbReference>
<dbReference type="SUPFAM" id="SSF47413">
    <property type="entry name" value="lambda repressor-like DNA-binding domains"/>
    <property type="match status" value="1"/>
</dbReference>
<evidence type="ECO:0000313" key="4">
    <source>
        <dbReference type="Proteomes" id="UP000282084"/>
    </source>
</evidence>
<dbReference type="RefSeq" id="WP_121012988.1">
    <property type="nucleotide sequence ID" value="NZ_RBXO01000002.1"/>
</dbReference>
<evidence type="ECO:0000313" key="2">
    <source>
        <dbReference type="EMBL" id="RKT49279.1"/>
    </source>
</evidence>
<evidence type="ECO:0000259" key="1">
    <source>
        <dbReference type="PROSITE" id="PS50943"/>
    </source>
</evidence>
<dbReference type="Gene3D" id="1.10.260.40">
    <property type="entry name" value="lambda repressor-like DNA-binding domains"/>
    <property type="match status" value="1"/>
</dbReference>
<dbReference type="InterPro" id="IPR043917">
    <property type="entry name" value="DUF5753"/>
</dbReference>
<feature type="domain" description="HTH cro/C1-type" evidence="1">
    <location>
        <begin position="13"/>
        <end position="67"/>
    </location>
</feature>
<dbReference type="Pfam" id="PF19054">
    <property type="entry name" value="DUF5753"/>
    <property type="match status" value="1"/>
</dbReference>
<dbReference type="Proteomes" id="UP000282084">
    <property type="component" value="Unassembled WGS sequence"/>
</dbReference>
<reference evidence="3 4" key="1">
    <citation type="submission" date="2018-10" db="EMBL/GenBank/DDBJ databases">
        <title>Sequencing the genomes of 1000 actinobacteria strains.</title>
        <authorList>
            <person name="Klenk H.-P."/>
        </authorList>
    </citation>
    <scope>NUCLEOTIDE SEQUENCE [LARGE SCALE GENOMIC DNA]</scope>
    <source>
        <strain evidence="3 4">DSM 43800</strain>
    </source>
</reference>
<dbReference type="EMBL" id="RBXO01000002">
    <property type="protein sequence ID" value="RKT49377.1"/>
    <property type="molecule type" value="Genomic_DNA"/>
</dbReference>
<organism evidence="3 4">
    <name type="scientific">Saccharothrix australiensis</name>
    <dbReference type="NCBI Taxonomy" id="2072"/>
    <lineage>
        <taxon>Bacteria</taxon>
        <taxon>Bacillati</taxon>
        <taxon>Actinomycetota</taxon>
        <taxon>Actinomycetes</taxon>
        <taxon>Pseudonocardiales</taxon>
        <taxon>Pseudonocardiaceae</taxon>
        <taxon>Saccharothrix</taxon>
    </lineage>
</organism>
<dbReference type="EMBL" id="RBXO01000003">
    <property type="protein sequence ID" value="RKT49279.1"/>
    <property type="molecule type" value="Genomic_DNA"/>
</dbReference>
<dbReference type="OrthoDB" id="2991476at2"/>
<name>A0A495VLG4_9PSEU</name>
<dbReference type="CDD" id="cd00093">
    <property type="entry name" value="HTH_XRE"/>
    <property type="match status" value="1"/>
</dbReference>
<evidence type="ECO:0000313" key="3">
    <source>
        <dbReference type="EMBL" id="RKT49377.1"/>
    </source>
</evidence>
<dbReference type="SMART" id="SM00530">
    <property type="entry name" value="HTH_XRE"/>
    <property type="match status" value="1"/>
</dbReference>
<dbReference type="AlphaFoldDB" id="A0A495VLG4"/>
<accession>A0A495VLG4</accession>
<dbReference type="PROSITE" id="PS50943">
    <property type="entry name" value="HTH_CROC1"/>
    <property type="match status" value="1"/>
</dbReference>
<sequence>MSQAKAAGLGAQLRALRKSRKTSMKTIASKLGWSESKVSRMETGLRTVESEEVAAYLALLGVTGAERERLMAMARTPTEPAWLETITGLPESSITLATWESQARSLTDWSPLLIPGLLQTMEYGRAYMLADRIPEAEVGVRLMARQHRQQVLDRIDYTAIVDETVLHRRVGSDRVRRNQLRHLLDVAHERTGVSIRVISVRAEAHAGLVSPWLLLEFEEKPPMVHIELSRSAVFFAEPAQTDTYVATRAQLLALAMDEGDSLRVIEHALRE</sequence>
<keyword evidence="4" id="KW-1185">Reference proteome</keyword>